<dbReference type="Proteomes" id="UP000232688">
    <property type="component" value="Unassembled WGS sequence"/>
</dbReference>
<dbReference type="EMBL" id="LLXH01001984">
    <property type="protein sequence ID" value="PKC56905.1"/>
    <property type="molecule type" value="Genomic_DNA"/>
</dbReference>
<dbReference type="PANTHER" id="PTHR43625:SF40">
    <property type="entry name" value="ALDO-KETO REDUCTASE YAKC [NADP(+)]"/>
    <property type="match status" value="1"/>
</dbReference>
<dbReference type="GO" id="GO:0016491">
    <property type="term" value="F:oxidoreductase activity"/>
    <property type="evidence" value="ECO:0007669"/>
    <property type="project" value="UniProtKB-KW"/>
</dbReference>
<dbReference type="VEuPathDB" id="FungiDB:RhiirFUN_025984"/>
<comment type="caution">
    <text evidence="3">The sequence shown here is derived from an EMBL/GenBank/DDBJ whole genome shotgun (WGS) entry which is preliminary data.</text>
</comment>
<dbReference type="Pfam" id="PF00248">
    <property type="entry name" value="Aldo_ket_red"/>
    <property type="match status" value="1"/>
</dbReference>
<dbReference type="SUPFAM" id="SSF51430">
    <property type="entry name" value="NAD(P)-linked oxidoreductase"/>
    <property type="match status" value="1"/>
</dbReference>
<accession>A0A2N0R0S7</accession>
<reference evidence="3 4" key="2">
    <citation type="submission" date="2017-10" db="EMBL/GenBank/DDBJ databases">
        <title>Genome analyses suggest a sexual origin of heterokaryosis in a supposedly ancient asexual fungus.</title>
        <authorList>
            <person name="Corradi N."/>
            <person name="Sedzielewska K."/>
            <person name="Noel J."/>
            <person name="Charron P."/>
            <person name="Farinelli L."/>
            <person name="Marton T."/>
            <person name="Kruger M."/>
            <person name="Pelin A."/>
            <person name="Brachmann A."/>
            <person name="Corradi N."/>
        </authorList>
    </citation>
    <scope>NUCLEOTIDE SEQUENCE [LARGE SCALE GENOMIC DNA]</scope>
    <source>
        <strain evidence="3 4">A1</strain>
    </source>
</reference>
<proteinExistence type="predicted"/>
<evidence type="ECO:0000256" key="1">
    <source>
        <dbReference type="ARBA" id="ARBA00023002"/>
    </source>
</evidence>
<evidence type="ECO:0000313" key="3">
    <source>
        <dbReference type="EMBL" id="PKC56905.1"/>
    </source>
</evidence>
<sequence length="155" mass="17823">MANPRREKKRSLKELKSVMISTLRASSILKISKRFILLLVNARNMVWKLQSSTYFLEIIDSQSKDDVDESEVLLNSTDIYGNETTNEILLSKVRNEVFLSFSKFGIANSEFKAELVKEGKIKYIGLSECSAETLRRAYKVRPIVEVQIEYSFLDS</sequence>
<reference evidence="3 4" key="1">
    <citation type="submission" date="2017-10" db="EMBL/GenBank/DDBJ databases">
        <title>Extensive intraspecific genome diversity in a model arbuscular mycorrhizal fungus.</title>
        <authorList>
            <person name="Chen E.C.H."/>
            <person name="Morin E."/>
            <person name="Baudet D."/>
            <person name="Noel J."/>
            <person name="Ndikumana S."/>
            <person name="Charron P."/>
            <person name="St-Onge C."/>
            <person name="Giorgi J."/>
            <person name="Grigoriev I.V."/>
            <person name="Roux C."/>
            <person name="Martin F.M."/>
            <person name="Corradi N."/>
        </authorList>
    </citation>
    <scope>NUCLEOTIDE SEQUENCE [LARGE SCALE GENOMIC DNA]</scope>
    <source>
        <strain evidence="3 4">A1</strain>
    </source>
</reference>
<dbReference type="InterPro" id="IPR050791">
    <property type="entry name" value="Aldo-Keto_reductase"/>
</dbReference>
<organism evidence="3 4">
    <name type="scientific">Rhizophagus irregularis</name>
    <dbReference type="NCBI Taxonomy" id="588596"/>
    <lineage>
        <taxon>Eukaryota</taxon>
        <taxon>Fungi</taxon>
        <taxon>Fungi incertae sedis</taxon>
        <taxon>Mucoromycota</taxon>
        <taxon>Glomeromycotina</taxon>
        <taxon>Glomeromycetes</taxon>
        <taxon>Glomerales</taxon>
        <taxon>Glomeraceae</taxon>
        <taxon>Rhizophagus</taxon>
    </lineage>
</organism>
<dbReference type="PANTHER" id="PTHR43625">
    <property type="entry name" value="AFLATOXIN B1 ALDEHYDE REDUCTASE"/>
    <property type="match status" value="1"/>
</dbReference>
<dbReference type="Gene3D" id="3.20.20.100">
    <property type="entry name" value="NADP-dependent oxidoreductase domain"/>
    <property type="match status" value="1"/>
</dbReference>
<protein>
    <recommendedName>
        <fullName evidence="2">NADP-dependent oxidoreductase domain-containing protein</fullName>
    </recommendedName>
</protein>
<dbReference type="GO" id="GO:0005737">
    <property type="term" value="C:cytoplasm"/>
    <property type="evidence" value="ECO:0007669"/>
    <property type="project" value="TreeGrafter"/>
</dbReference>
<dbReference type="AlphaFoldDB" id="A0A2N0R0S7"/>
<dbReference type="InterPro" id="IPR023210">
    <property type="entry name" value="NADP_OxRdtase_dom"/>
</dbReference>
<keyword evidence="1" id="KW-0560">Oxidoreductase</keyword>
<name>A0A2N0R0S7_9GLOM</name>
<dbReference type="VEuPathDB" id="FungiDB:FUN_022054"/>
<dbReference type="VEuPathDB" id="FungiDB:RhiirA1_473320"/>
<evidence type="ECO:0000259" key="2">
    <source>
        <dbReference type="Pfam" id="PF00248"/>
    </source>
</evidence>
<feature type="domain" description="NADP-dependent oxidoreductase" evidence="2">
    <location>
        <begin position="113"/>
        <end position="153"/>
    </location>
</feature>
<gene>
    <name evidence="3" type="ORF">RhiirA1_473320</name>
</gene>
<dbReference type="InterPro" id="IPR036812">
    <property type="entry name" value="NAD(P)_OxRdtase_dom_sf"/>
</dbReference>
<evidence type="ECO:0000313" key="4">
    <source>
        <dbReference type="Proteomes" id="UP000232688"/>
    </source>
</evidence>